<evidence type="ECO:0000256" key="3">
    <source>
        <dbReference type="ARBA" id="ARBA00022729"/>
    </source>
</evidence>
<protein>
    <submittedName>
        <fullName evidence="7">Extracellular solute-binding protein family 3</fullName>
    </submittedName>
</protein>
<gene>
    <name evidence="7" type="ORF">BRPE64_ACDS20920</name>
</gene>
<evidence type="ECO:0000256" key="5">
    <source>
        <dbReference type="SAM" id="SignalP"/>
    </source>
</evidence>
<feature type="domain" description="Solute-binding protein family 3/N-terminal" evidence="6">
    <location>
        <begin position="26"/>
        <end position="255"/>
    </location>
</feature>
<dbReference type="KEGG" id="buo:BRPE64_ACDS20920"/>
<dbReference type="EMBL" id="AP013058">
    <property type="protein sequence ID" value="BAN23846.1"/>
    <property type="molecule type" value="Genomic_DNA"/>
</dbReference>
<organism evidence="7 8">
    <name type="scientific">Caballeronia insecticola</name>
    <dbReference type="NCBI Taxonomy" id="758793"/>
    <lineage>
        <taxon>Bacteria</taxon>
        <taxon>Pseudomonadati</taxon>
        <taxon>Pseudomonadota</taxon>
        <taxon>Betaproteobacteria</taxon>
        <taxon>Burkholderiales</taxon>
        <taxon>Burkholderiaceae</taxon>
        <taxon>Caballeronia</taxon>
    </lineage>
</organism>
<evidence type="ECO:0000256" key="2">
    <source>
        <dbReference type="ARBA" id="ARBA00010333"/>
    </source>
</evidence>
<evidence type="ECO:0000256" key="4">
    <source>
        <dbReference type="RuleBase" id="RU003744"/>
    </source>
</evidence>
<name>R4WXP2_9BURK</name>
<evidence type="ECO:0000256" key="1">
    <source>
        <dbReference type="ARBA" id="ARBA00004196"/>
    </source>
</evidence>
<comment type="similarity">
    <text evidence="2 4">Belongs to the bacterial solute-binding protein 3 family.</text>
</comment>
<comment type="subcellular location">
    <subcellularLocation>
        <location evidence="1">Cell envelope</location>
    </subcellularLocation>
</comment>
<dbReference type="Gene3D" id="3.40.190.10">
    <property type="entry name" value="Periplasmic binding protein-like II"/>
    <property type="match status" value="2"/>
</dbReference>
<dbReference type="PANTHER" id="PTHR35936">
    <property type="entry name" value="MEMBRANE-BOUND LYTIC MUREIN TRANSGLYCOSYLASE F"/>
    <property type="match status" value="1"/>
</dbReference>
<keyword evidence="8" id="KW-1185">Reference proteome</keyword>
<proteinExistence type="inferred from homology"/>
<feature type="chain" id="PRO_5004381109" evidence="5">
    <location>
        <begin position="22"/>
        <end position="259"/>
    </location>
</feature>
<dbReference type="Pfam" id="PF00497">
    <property type="entry name" value="SBP_bac_3"/>
    <property type="match status" value="1"/>
</dbReference>
<reference evidence="7 8" key="1">
    <citation type="journal article" date="2013" name="Genome Announc.">
        <title>Complete Genome Sequence of Burkholderia sp. Strain RPE64, Bacterial Symbiont of the Bean Bug Riptortus pedestris.</title>
        <authorList>
            <person name="Shibata T.F."/>
            <person name="Maeda T."/>
            <person name="Nikoh N."/>
            <person name="Yamaguchi K."/>
            <person name="Oshima K."/>
            <person name="Hattori M."/>
            <person name="Nishiyama T."/>
            <person name="Hasebe M."/>
            <person name="Fukatsu T."/>
            <person name="Kikuchi Y."/>
            <person name="Shigenobu S."/>
        </authorList>
    </citation>
    <scope>NUCLEOTIDE SEQUENCE [LARGE SCALE GENOMIC DNA]</scope>
</reference>
<dbReference type="HOGENOM" id="CLU_019602_18_0_4"/>
<dbReference type="AlphaFoldDB" id="R4WXP2"/>
<dbReference type="InterPro" id="IPR018313">
    <property type="entry name" value="SBP_3_CS"/>
</dbReference>
<dbReference type="STRING" id="758793.BRPE64_ACDS20920"/>
<accession>R4WXP2</accession>
<dbReference type="RefSeq" id="WP_016345995.1">
    <property type="nucleotide sequence ID" value="NC_021287.1"/>
</dbReference>
<dbReference type="SUPFAM" id="SSF53850">
    <property type="entry name" value="Periplasmic binding protein-like II"/>
    <property type="match status" value="1"/>
</dbReference>
<feature type="signal peptide" evidence="5">
    <location>
        <begin position="1"/>
        <end position="21"/>
    </location>
</feature>
<dbReference type="Proteomes" id="UP000013966">
    <property type="component" value="Chromosome 1"/>
</dbReference>
<dbReference type="PROSITE" id="PS01039">
    <property type="entry name" value="SBP_BACTERIAL_3"/>
    <property type="match status" value="1"/>
</dbReference>
<sequence>MKRLKFASVVMIAVLPCAVLAGSPQVIKFGVDPTFPPFESKLPDGSIVGFDIDLGQAICANLHAKCEWVEQSLDGMIPALKARKFDAVLSGMAATPARREQIDFTNRLYAGPSRLVARGGANLQPTAESLRGKRIGVQQGSAQEAYARRDWAPAGVSIVTYQNQDQVYEDLQNGRLDAAFQPVVQADLGFLKQPRGKGFGFVGAEVKDRRLIGDGVAIGIRKGNQELAAQINQAIANIRKSGEYERINRKYFDFDIYGE</sequence>
<dbReference type="PATRIC" id="fig|758793.3.peg.2096"/>
<dbReference type="GO" id="GO:0030313">
    <property type="term" value="C:cell envelope"/>
    <property type="evidence" value="ECO:0007669"/>
    <property type="project" value="UniProtKB-SubCell"/>
</dbReference>
<evidence type="ECO:0000313" key="8">
    <source>
        <dbReference type="Proteomes" id="UP000013966"/>
    </source>
</evidence>
<dbReference type="PANTHER" id="PTHR35936:SF13">
    <property type="entry name" value="HISTIDINE-BINDING PERIPLASMIC PROTEIN"/>
    <property type="match status" value="1"/>
</dbReference>
<dbReference type="OrthoDB" id="368476at2"/>
<dbReference type="SMART" id="SM00062">
    <property type="entry name" value="PBPb"/>
    <property type="match status" value="1"/>
</dbReference>
<reference evidence="7 8" key="2">
    <citation type="journal article" date="2018" name="Int. J. Syst. Evol. Microbiol.">
        <title>Burkholderia insecticola sp. nov., a gut symbiotic bacterium of the bean bug Riptortus pedestris.</title>
        <authorList>
            <person name="Takeshita K."/>
            <person name="Tamaki H."/>
            <person name="Ohbayashi T."/>
            <person name="Meng X.-Y."/>
            <person name="Sone T."/>
            <person name="Mitani Y."/>
            <person name="Peeters C."/>
            <person name="Kikuchi Y."/>
            <person name="Vandamme P."/>
        </authorList>
    </citation>
    <scope>NUCLEOTIDE SEQUENCE [LARGE SCALE GENOMIC DNA]</scope>
    <source>
        <strain evidence="7">RPE64</strain>
    </source>
</reference>
<keyword evidence="3 5" id="KW-0732">Signal</keyword>
<dbReference type="CDD" id="cd13703">
    <property type="entry name" value="PBP2_HisJ_LAO"/>
    <property type="match status" value="1"/>
</dbReference>
<evidence type="ECO:0000259" key="6">
    <source>
        <dbReference type="SMART" id="SM00062"/>
    </source>
</evidence>
<evidence type="ECO:0000313" key="7">
    <source>
        <dbReference type="EMBL" id="BAN23846.1"/>
    </source>
</evidence>
<dbReference type="InterPro" id="IPR001638">
    <property type="entry name" value="Solute-binding_3/MltF_N"/>
</dbReference>